<keyword evidence="1" id="KW-0472">Membrane</keyword>
<feature type="transmembrane region" description="Helical" evidence="1">
    <location>
        <begin position="12"/>
        <end position="32"/>
    </location>
</feature>
<dbReference type="EMBL" id="AYYZ01000008">
    <property type="protein sequence ID" value="KRM53129.1"/>
    <property type="molecule type" value="Genomic_DNA"/>
</dbReference>
<reference evidence="2 3" key="1">
    <citation type="journal article" date="2015" name="Genome Announc.">
        <title>Expanding the biotechnology potential of lactobacilli through comparative genomics of 213 strains and associated genera.</title>
        <authorList>
            <person name="Sun Z."/>
            <person name="Harris H.M."/>
            <person name="McCann A."/>
            <person name="Guo C."/>
            <person name="Argimon S."/>
            <person name="Zhang W."/>
            <person name="Yang X."/>
            <person name="Jeffery I.B."/>
            <person name="Cooney J.C."/>
            <person name="Kagawa T.F."/>
            <person name="Liu W."/>
            <person name="Song Y."/>
            <person name="Salvetti E."/>
            <person name="Wrobel A."/>
            <person name="Rasinkangas P."/>
            <person name="Parkhill J."/>
            <person name="Rea M.C."/>
            <person name="O'Sullivan O."/>
            <person name="Ritari J."/>
            <person name="Douillard F.P."/>
            <person name="Paul Ross R."/>
            <person name="Yang R."/>
            <person name="Briner A.E."/>
            <person name="Felis G.E."/>
            <person name="de Vos W.M."/>
            <person name="Barrangou R."/>
            <person name="Klaenhammer T.R."/>
            <person name="Caufield P.W."/>
            <person name="Cui Y."/>
            <person name="Zhang H."/>
            <person name="O'Toole P.W."/>
        </authorList>
    </citation>
    <scope>NUCLEOTIDE SEQUENCE [LARGE SCALE GENOMIC DNA]</scope>
    <source>
        <strain evidence="2 3">DSM 20653</strain>
    </source>
</reference>
<gene>
    <name evidence="2" type="ORF">FC64_GL000050</name>
</gene>
<accession>A0A0R1ZNL5</accession>
<feature type="transmembrane region" description="Helical" evidence="1">
    <location>
        <begin position="133"/>
        <end position="154"/>
    </location>
</feature>
<evidence type="ECO:0000313" key="3">
    <source>
        <dbReference type="Proteomes" id="UP000051291"/>
    </source>
</evidence>
<dbReference type="AlphaFoldDB" id="A0A0R1ZNL5"/>
<dbReference type="PATRIC" id="fig|1423820.4.peg.51"/>
<protein>
    <submittedName>
        <fullName evidence="2">Uncharacterized protein</fullName>
    </submittedName>
</protein>
<comment type="caution">
    <text evidence="2">The sequence shown here is derived from an EMBL/GenBank/DDBJ whole genome shotgun (WGS) entry which is preliminary data.</text>
</comment>
<keyword evidence="3" id="KW-1185">Reference proteome</keyword>
<feature type="transmembrane region" description="Helical" evidence="1">
    <location>
        <begin position="75"/>
        <end position="99"/>
    </location>
</feature>
<keyword evidence="1" id="KW-0812">Transmembrane</keyword>
<sequence length="228" mass="26325">MKKTFYFTLTYFICFVYLLIAIKCYLTAFNAIKLSMLFDGEGKYLAIKYGITSLIATCLMSLIKKKHLWEIPLMIILTVINIWGLSGMTAVIGSILKYLGIYNLFIYQILLVTGIVFILNFIYGILSTHNLNNFKFMTVFGGICLVLILIMNMANVKYRFLRIIVDVLILIWFSYGVAQDSQKTLKDYEKISNNTEMWLYALENADFLCSDLIFVFGQLMNLVIDEEK</sequence>
<feature type="transmembrane region" description="Helical" evidence="1">
    <location>
        <begin position="160"/>
        <end position="178"/>
    </location>
</feature>
<feature type="transmembrane region" description="Helical" evidence="1">
    <location>
        <begin position="44"/>
        <end position="63"/>
    </location>
</feature>
<keyword evidence="1" id="KW-1133">Transmembrane helix</keyword>
<dbReference type="RefSeq" id="WP_057906228.1">
    <property type="nucleotide sequence ID" value="NZ_AYYZ01000008.1"/>
</dbReference>
<organism evidence="2 3">
    <name type="scientific">Ligilactobacillus araffinosus DSM 20653</name>
    <dbReference type="NCBI Taxonomy" id="1423820"/>
    <lineage>
        <taxon>Bacteria</taxon>
        <taxon>Bacillati</taxon>
        <taxon>Bacillota</taxon>
        <taxon>Bacilli</taxon>
        <taxon>Lactobacillales</taxon>
        <taxon>Lactobacillaceae</taxon>
        <taxon>Ligilactobacillus</taxon>
    </lineage>
</organism>
<feature type="transmembrane region" description="Helical" evidence="1">
    <location>
        <begin position="105"/>
        <end position="126"/>
    </location>
</feature>
<dbReference type="Proteomes" id="UP000051291">
    <property type="component" value="Unassembled WGS sequence"/>
</dbReference>
<dbReference type="STRING" id="1423820.FC64_GL000050"/>
<evidence type="ECO:0000256" key="1">
    <source>
        <dbReference type="SAM" id="Phobius"/>
    </source>
</evidence>
<name>A0A0R1ZNL5_9LACO</name>
<proteinExistence type="predicted"/>
<evidence type="ECO:0000313" key="2">
    <source>
        <dbReference type="EMBL" id="KRM53129.1"/>
    </source>
</evidence>